<reference evidence="1 2" key="1">
    <citation type="journal article" date="2019" name="Int. J. Syst. Evol. Microbiol.">
        <title>The Global Catalogue of Microorganisms (GCM) 10K type strain sequencing project: providing services to taxonomists for standard genome sequencing and annotation.</title>
        <authorList>
            <consortium name="The Broad Institute Genomics Platform"/>
            <consortium name="The Broad Institute Genome Sequencing Center for Infectious Disease"/>
            <person name="Wu L."/>
            <person name="Ma J."/>
        </authorList>
    </citation>
    <scope>NUCLEOTIDE SEQUENCE [LARGE SCALE GENOMIC DNA]</scope>
    <source>
        <strain evidence="1 2">JCM 13595</strain>
    </source>
</reference>
<evidence type="ECO:0000313" key="2">
    <source>
        <dbReference type="Proteomes" id="UP001501461"/>
    </source>
</evidence>
<organism evidence="1 2">
    <name type="scientific">Yaniella flava</name>
    <dbReference type="NCBI Taxonomy" id="287930"/>
    <lineage>
        <taxon>Bacteria</taxon>
        <taxon>Bacillati</taxon>
        <taxon>Actinomycetota</taxon>
        <taxon>Actinomycetes</taxon>
        <taxon>Micrococcales</taxon>
        <taxon>Micrococcaceae</taxon>
        <taxon>Yaniella</taxon>
    </lineage>
</organism>
<keyword evidence="2" id="KW-1185">Reference proteome</keyword>
<proteinExistence type="predicted"/>
<gene>
    <name evidence="1" type="ORF">GCM10009720_11070</name>
</gene>
<dbReference type="EMBL" id="BAAAMN010000016">
    <property type="protein sequence ID" value="GAA2032460.1"/>
    <property type="molecule type" value="Genomic_DNA"/>
</dbReference>
<accession>A0ABN2UAA4</accession>
<evidence type="ECO:0000313" key="1">
    <source>
        <dbReference type="EMBL" id="GAA2032460.1"/>
    </source>
</evidence>
<name>A0ABN2UAA4_9MICC</name>
<dbReference type="Proteomes" id="UP001501461">
    <property type="component" value="Unassembled WGS sequence"/>
</dbReference>
<sequence length="150" mass="17019">MVMRPRPFARRREAKKLDQELGTLLWRHAHDRFARSLDRYWQIIAPDRQHEISKEEQNGLVNAGNVLTDALETVRTICSDARERFGERDLDVPPGANDIHRLMSRAANDLAATAQAAAMFQRGQADIQSVGMRAEKVLESVTAAQELTKR</sequence>
<protein>
    <submittedName>
        <fullName evidence="1">Uncharacterized protein</fullName>
    </submittedName>
</protein>
<comment type="caution">
    <text evidence="1">The sequence shown here is derived from an EMBL/GenBank/DDBJ whole genome shotgun (WGS) entry which is preliminary data.</text>
</comment>